<sequence length="326" mass="36618">MKKIVSAFAIMAMMCFSSSAIAADKISIMVKNKQVQTDSAPVVVQGKVLIPLRAVSESLGAIVEWNQQQKTAVVSKWSKRASLTVGKKTARVENLAAPELSADKSLDVSVQLISSRVYVPLRFISEQLGYTVDYKNNIVSIRSPYEGLPKENFFAQILSGDLGRSRSIITVNNSAYGLRNYENPPLKTGAFVTNEAYLFPEGEALRFFMIEDNEIITYYEYKDDFFVATWQGRLEDKAGNAIDQLYADKFKERTGPTPKINKPFFYRYYSGYGNSVWRCGRIDVDGKFTETGYKDETQSIGTISFVFPNEVRKEVIPVSQTSLKIP</sequence>
<feature type="signal peptide" evidence="1">
    <location>
        <begin position="1"/>
        <end position="22"/>
    </location>
</feature>
<evidence type="ECO:0000259" key="2">
    <source>
        <dbReference type="Pfam" id="PF07833"/>
    </source>
</evidence>
<dbReference type="EMBL" id="BTCL01000004">
    <property type="protein sequence ID" value="GMK44345.1"/>
    <property type="molecule type" value="Genomic_DNA"/>
</dbReference>
<feature type="chain" id="PRO_5046024596" description="Copper amine oxidase-like N-terminal domain-containing protein" evidence="1">
    <location>
        <begin position="23"/>
        <end position="326"/>
    </location>
</feature>
<evidence type="ECO:0000313" key="3">
    <source>
        <dbReference type="EMBL" id="GMK44345.1"/>
    </source>
</evidence>
<accession>A0ABQ6NGX4</accession>
<reference evidence="3 4" key="1">
    <citation type="submission" date="2023-05" db="EMBL/GenBank/DDBJ databases">
        <title>Draft genome of Paenibacillus sp. CCS26.</title>
        <authorList>
            <person name="Akita H."/>
            <person name="Shinto Y."/>
            <person name="Kimura Z."/>
        </authorList>
    </citation>
    <scope>NUCLEOTIDE SEQUENCE [LARGE SCALE GENOMIC DNA]</scope>
    <source>
        <strain evidence="3 4">CCS26</strain>
    </source>
</reference>
<comment type="caution">
    <text evidence="3">The sequence shown here is derived from an EMBL/GenBank/DDBJ whole genome shotgun (WGS) entry which is preliminary data.</text>
</comment>
<keyword evidence="4" id="KW-1185">Reference proteome</keyword>
<gene>
    <name evidence="3" type="ORF">PghCCS26_14730</name>
</gene>
<dbReference type="Pfam" id="PF07833">
    <property type="entry name" value="Cu_amine_oxidN1"/>
    <property type="match status" value="1"/>
</dbReference>
<dbReference type="InterPro" id="IPR012854">
    <property type="entry name" value="Cu_amine_oxidase-like_N"/>
</dbReference>
<organism evidence="3 4">
    <name type="scientific">Paenibacillus glycanilyticus</name>
    <dbReference type="NCBI Taxonomy" id="126569"/>
    <lineage>
        <taxon>Bacteria</taxon>
        <taxon>Bacillati</taxon>
        <taxon>Bacillota</taxon>
        <taxon>Bacilli</taxon>
        <taxon>Bacillales</taxon>
        <taxon>Paenibacillaceae</taxon>
        <taxon>Paenibacillus</taxon>
    </lineage>
</organism>
<keyword evidence="1" id="KW-0732">Signal</keyword>
<dbReference type="Proteomes" id="UP001285921">
    <property type="component" value="Unassembled WGS sequence"/>
</dbReference>
<proteinExistence type="predicted"/>
<name>A0ABQ6NGX4_9BACL</name>
<dbReference type="SUPFAM" id="SSF55383">
    <property type="entry name" value="Copper amine oxidase, domain N"/>
    <property type="match status" value="1"/>
</dbReference>
<dbReference type="InterPro" id="IPR036582">
    <property type="entry name" value="Mao_N_sf"/>
</dbReference>
<evidence type="ECO:0000313" key="4">
    <source>
        <dbReference type="Proteomes" id="UP001285921"/>
    </source>
</evidence>
<dbReference type="RefSeq" id="WP_317979360.1">
    <property type="nucleotide sequence ID" value="NZ_BTCL01000004.1"/>
</dbReference>
<evidence type="ECO:0000256" key="1">
    <source>
        <dbReference type="SAM" id="SignalP"/>
    </source>
</evidence>
<dbReference type="Gene3D" id="3.30.457.10">
    <property type="entry name" value="Copper amine oxidase-like, N-terminal domain"/>
    <property type="match status" value="1"/>
</dbReference>
<feature type="domain" description="Copper amine oxidase-like N-terminal" evidence="2">
    <location>
        <begin position="30"/>
        <end position="137"/>
    </location>
</feature>
<protein>
    <recommendedName>
        <fullName evidence="2">Copper amine oxidase-like N-terminal domain-containing protein</fullName>
    </recommendedName>
</protein>